<feature type="transmembrane region" description="Helical" evidence="1">
    <location>
        <begin position="56"/>
        <end position="81"/>
    </location>
</feature>
<dbReference type="Proteomes" id="UP000238191">
    <property type="component" value="Unassembled WGS sequence"/>
</dbReference>
<evidence type="ECO:0000313" key="3">
    <source>
        <dbReference type="EMBL" id="PPU67295.1"/>
    </source>
</evidence>
<sequence length="85" mass="8558">MNIALRKARNNVASFAAKSRVNAAAALASVAAFASPAAFAQVASEIGGTAQAELTGAQTIIVGLLGTLVLIAIGFVVYSLIKRAK</sequence>
<feature type="chain" id="PRO_5015534512" description="Methyltransferase" evidence="2">
    <location>
        <begin position="41"/>
        <end position="85"/>
    </location>
</feature>
<keyword evidence="1" id="KW-0472">Membrane</keyword>
<comment type="caution">
    <text evidence="3">The sequence shown here is derived from an EMBL/GenBank/DDBJ whole genome shotgun (WGS) entry which is preliminary data.</text>
</comment>
<keyword evidence="1" id="KW-1133">Transmembrane helix</keyword>
<gene>
    <name evidence="3" type="ORF">XpiCFBP4643_16025</name>
</gene>
<name>A0A2S7D0C2_9XANT</name>
<dbReference type="AlphaFoldDB" id="A0A2S7D0C2"/>
<protein>
    <recommendedName>
        <fullName evidence="5">Methyltransferase</fullName>
    </recommendedName>
</protein>
<keyword evidence="2" id="KW-0732">Signal</keyword>
<evidence type="ECO:0000313" key="4">
    <source>
        <dbReference type="Proteomes" id="UP000238191"/>
    </source>
</evidence>
<dbReference type="RefSeq" id="WP_046963765.1">
    <property type="nucleotide sequence ID" value="NZ_MDEI01000014.1"/>
</dbReference>
<keyword evidence="1" id="KW-0812">Transmembrane</keyword>
<reference evidence="4" key="1">
    <citation type="submission" date="2016-08" db="EMBL/GenBank/DDBJ databases">
        <authorList>
            <person name="Merda D."/>
            <person name="Briand M."/>
            <person name="Taghouti G."/>
            <person name="Carrere S."/>
            <person name="Gouzy J."/>
            <person name="Portier P."/>
            <person name="Jacques M.-A."/>
            <person name="Fischer-Le Saux M."/>
        </authorList>
    </citation>
    <scope>NUCLEOTIDE SEQUENCE [LARGE SCALE GENOMIC DNA]</scope>
    <source>
        <strain evidence="4">CFBP4643</strain>
    </source>
</reference>
<proteinExistence type="predicted"/>
<keyword evidence="4" id="KW-1185">Reference proteome</keyword>
<evidence type="ECO:0008006" key="5">
    <source>
        <dbReference type="Google" id="ProtNLM"/>
    </source>
</evidence>
<feature type="signal peptide" evidence="2">
    <location>
        <begin position="1"/>
        <end position="40"/>
    </location>
</feature>
<evidence type="ECO:0000256" key="2">
    <source>
        <dbReference type="SAM" id="SignalP"/>
    </source>
</evidence>
<accession>A0A2S7D0C2</accession>
<evidence type="ECO:0000256" key="1">
    <source>
        <dbReference type="SAM" id="Phobius"/>
    </source>
</evidence>
<organism evidence="3 4">
    <name type="scientific">Xanthomonas pisi</name>
    <dbReference type="NCBI Taxonomy" id="56457"/>
    <lineage>
        <taxon>Bacteria</taxon>
        <taxon>Pseudomonadati</taxon>
        <taxon>Pseudomonadota</taxon>
        <taxon>Gammaproteobacteria</taxon>
        <taxon>Lysobacterales</taxon>
        <taxon>Lysobacteraceae</taxon>
        <taxon>Xanthomonas</taxon>
    </lineage>
</organism>
<dbReference type="EMBL" id="MDEI01000014">
    <property type="protein sequence ID" value="PPU67295.1"/>
    <property type="molecule type" value="Genomic_DNA"/>
</dbReference>